<dbReference type="Gene3D" id="1.10.20.10">
    <property type="entry name" value="Histone, subunit A"/>
    <property type="match status" value="1"/>
</dbReference>
<evidence type="ECO:0000256" key="2">
    <source>
        <dbReference type="ARBA" id="ARBA00007688"/>
    </source>
</evidence>
<dbReference type="Pfam" id="PF07571">
    <property type="entry name" value="TAF6_C"/>
    <property type="match status" value="1"/>
</dbReference>
<evidence type="ECO:0000256" key="3">
    <source>
        <dbReference type="ARBA" id="ARBA00023015"/>
    </source>
</evidence>
<evidence type="ECO:0000256" key="1">
    <source>
        <dbReference type="ARBA" id="ARBA00004123"/>
    </source>
</evidence>
<sequence length="638" mass="71949">MESDSTTIIPADAIISLSRTHPLFQSDKVTLSDEAAALIANTVEFKLKQIIQMAHRFMIKSSRYVESQPTLLPNDVRDALRTLRMENLDGYNNCYDYRYVISSKLYKGNRVVKRESSLKNSLDERCWGRQKLTDIVARDMQKAIPAQPALTVHWTLVNGTVPALASNMTQCVTDEFKQEAKRQMMQLSLDHVNFLDSQDATKQLSAVENLVSNVKLPLCLSNSANNTAVEMAIADSLQRHLGNATETTAGKSADDKTLKISTITIPKVEHILTKEQRFFLKEIKNTVKRASNSMDHQVHVQLGKVLSILRNSPALDQLLPELTAFFVSELERSTGDIEAILKFAEAITANSKIQIHYHVHQLVAPLLTVILKQDKEQDLQSIHRNLCLRRLAAKTLGNIASSLRDAKSGLEGIDQYLMTVYKRAVLDGNCSLTVLYGAMCGMSHLPLVAKRILFFPLVPLILSVLYKKHVQAHNRYAKTGSKVEEFKCFTCQEIVQLSMIILYEACFEDILKCVQETGFFSISYEAQLMVKETLDGYVDKTINPENFLPIYTAIISRCFEMLRPKKGIEAPKETRKSLPEIENAELYYKMCQAERGAKRQKLKLESVNAAKKTHRTSLENVSTPWYIGQATHALTLTM</sequence>
<keyword evidence="3" id="KW-0805">Transcription regulation</keyword>
<keyword evidence="8" id="KW-1185">Reference proteome</keyword>
<keyword evidence="5" id="KW-0539">Nucleus</keyword>
<evidence type="ECO:0000313" key="8">
    <source>
        <dbReference type="Proteomes" id="UP001057455"/>
    </source>
</evidence>
<dbReference type="EMBL" id="BLIY01000003">
    <property type="protein sequence ID" value="GFE52797.1"/>
    <property type="molecule type" value="Genomic_DNA"/>
</dbReference>
<comment type="similarity">
    <text evidence="2">Belongs to the TAF6 family.</text>
</comment>
<gene>
    <name evidence="7" type="ORF">BaOVIS_002010</name>
</gene>
<dbReference type="GO" id="GO:0046695">
    <property type="term" value="C:SLIK (SAGA-like) complex"/>
    <property type="evidence" value="ECO:0007669"/>
    <property type="project" value="InterPro"/>
</dbReference>
<name>A0A9W5WU17_BABOV</name>
<organism evidence="7 8">
    <name type="scientific">Babesia ovis</name>
    <dbReference type="NCBI Taxonomy" id="5869"/>
    <lineage>
        <taxon>Eukaryota</taxon>
        <taxon>Sar</taxon>
        <taxon>Alveolata</taxon>
        <taxon>Apicomplexa</taxon>
        <taxon>Aconoidasida</taxon>
        <taxon>Piroplasmida</taxon>
        <taxon>Babesiidae</taxon>
        <taxon>Babesia</taxon>
    </lineage>
</organism>
<dbReference type="GO" id="GO:0003713">
    <property type="term" value="F:transcription coactivator activity"/>
    <property type="evidence" value="ECO:0007669"/>
    <property type="project" value="TreeGrafter"/>
</dbReference>
<dbReference type="PANTHER" id="PTHR10221:SF9">
    <property type="entry name" value="TRANSCRIPTION INITIATION FACTOR TFIID SUBUNIT 6"/>
    <property type="match status" value="1"/>
</dbReference>
<dbReference type="InterPro" id="IPR046344">
    <property type="entry name" value="TAF6_C_sf"/>
</dbReference>
<dbReference type="GO" id="GO:0016251">
    <property type="term" value="F:RNA polymerase II general transcription initiation factor activity"/>
    <property type="evidence" value="ECO:0007669"/>
    <property type="project" value="InterPro"/>
</dbReference>
<dbReference type="InterPro" id="IPR037796">
    <property type="entry name" value="TAF6"/>
</dbReference>
<evidence type="ECO:0000259" key="6">
    <source>
        <dbReference type="SMART" id="SM00803"/>
    </source>
</evidence>
<accession>A0A9W5WU17</accession>
<protein>
    <submittedName>
        <fullName evidence="7">Transcription initiation factor TFIID subunit 6</fullName>
    </submittedName>
</protein>
<evidence type="ECO:0000313" key="7">
    <source>
        <dbReference type="EMBL" id="GFE52797.1"/>
    </source>
</evidence>
<reference evidence="7" key="1">
    <citation type="submission" date="2019-12" db="EMBL/GenBank/DDBJ databases">
        <title>Genome sequence of Babesia ovis.</title>
        <authorList>
            <person name="Yamagishi J."/>
            <person name="Sevinc F."/>
            <person name="Xuan X."/>
        </authorList>
    </citation>
    <scope>NUCLEOTIDE SEQUENCE</scope>
    <source>
        <strain evidence="7">Selcuk</strain>
    </source>
</reference>
<dbReference type="Gene3D" id="1.25.40.770">
    <property type="entry name" value="TAF6, C-terminal HEAT repeat domain"/>
    <property type="match status" value="1"/>
</dbReference>
<dbReference type="GO" id="GO:0005669">
    <property type="term" value="C:transcription factor TFIID complex"/>
    <property type="evidence" value="ECO:0007669"/>
    <property type="project" value="InterPro"/>
</dbReference>
<dbReference type="CDD" id="cd08050">
    <property type="entry name" value="TAF6C"/>
    <property type="match status" value="1"/>
</dbReference>
<proteinExistence type="inferred from homology"/>
<evidence type="ECO:0000256" key="4">
    <source>
        <dbReference type="ARBA" id="ARBA00023163"/>
    </source>
</evidence>
<dbReference type="GO" id="GO:0051123">
    <property type="term" value="P:RNA polymerase II preinitiation complex assembly"/>
    <property type="evidence" value="ECO:0007669"/>
    <property type="project" value="TreeGrafter"/>
</dbReference>
<dbReference type="OrthoDB" id="361039at2759"/>
<comment type="subcellular location">
    <subcellularLocation>
        <location evidence="1">Nucleus</location>
    </subcellularLocation>
</comment>
<comment type="caution">
    <text evidence="7">The sequence shown here is derived from an EMBL/GenBank/DDBJ whole genome shotgun (WGS) entry which is preliminary data.</text>
</comment>
<dbReference type="InterPro" id="IPR009072">
    <property type="entry name" value="Histone-fold"/>
</dbReference>
<dbReference type="GO" id="GO:0000124">
    <property type="term" value="C:SAGA complex"/>
    <property type="evidence" value="ECO:0007669"/>
    <property type="project" value="InterPro"/>
</dbReference>
<dbReference type="InterPro" id="IPR016024">
    <property type="entry name" value="ARM-type_fold"/>
</dbReference>
<dbReference type="PANTHER" id="PTHR10221">
    <property type="entry name" value="TRANSCRIPTION INITIATION FACTOR TFIID SUBUNIT 6"/>
    <property type="match status" value="1"/>
</dbReference>
<dbReference type="Pfam" id="PF02969">
    <property type="entry name" value="TAF"/>
    <property type="match status" value="1"/>
</dbReference>
<dbReference type="InterPro" id="IPR004823">
    <property type="entry name" value="TAF_TATA-bd_Histone-like_dom"/>
</dbReference>
<dbReference type="Proteomes" id="UP001057455">
    <property type="component" value="Unassembled WGS sequence"/>
</dbReference>
<feature type="domain" description="TATA box binding protein associated factor (TAF) histone-like fold" evidence="6">
    <location>
        <begin position="22"/>
        <end position="84"/>
    </location>
</feature>
<keyword evidence="4" id="KW-0804">Transcription</keyword>
<dbReference type="SUPFAM" id="SSF48371">
    <property type="entry name" value="ARM repeat"/>
    <property type="match status" value="1"/>
</dbReference>
<dbReference type="SMART" id="SM00803">
    <property type="entry name" value="TAF"/>
    <property type="match status" value="1"/>
</dbReference>
<dbReference type="GO" id="GO:0046982">
    <property type="term" value="F:protein heterodimerization activity"/>
    <property type="evidence" value="ECO:0007669"/>
    <property type="project" value="InterPro"/>
</dbReference>
<evidence type="ECO:0000256" key="5">
    <source>
        <dbReference type="ARBA" id="ARBA00023242"/>
    </source>
</evidence>
<dbReference type="InterPro" id="IPR011442">
    <property type="entry name" value="TAF6_C"/>
</dbReference>
<dbReference type="AlphaFoldDB" id="A0A9W5WU17"/>